<feature type="domain" description="Response regulatory" evidence="12">
    <location>
        <begin position="570"/>
        <end position="687"/>
    </location>
</feature>
<dbReference type="OrthoDB" id="9811889at2"/>
<comment type="catalytic activity">
    <reaction evidence="1">
        <text>ATP + protein L-histidine = ADP + protein N-phospho-L-histidine.</text>
        <dbReference type="EC" id="2.7.13.3"/>
    </reaction>
</comment>
<dbReference type="Pfam" id="PF00072">
    <property type="entry name" value="Response_reg"/>
    <property type="match status" value="1"/>
</dbReference>
<feature type="transmembrane region" description="Helical" evidence="10">
    <location>
        <begin position="20"/>
        <end position="41"/>
    </location>
</feature>
<dbReference type="PROSITE" id="PS50110">
    <property type="entry name" value="RESPONSE_REGULATORY"/>
    <property type="match status" value="1"/>
</dbReference>
<dbReference type="InterPro" id="IPR001789">
    <property type="entry name" value="Sig_transdc_resp-reg_receiver"/>
</dbReference>
<dbReference type="SMART" id="SM00388">
    <property type="entry name" value="HisKA"/>
    <property type="match status" value="1"/>
</dbReference>
<dbReference type="Gene3D" id="3.30.565.10">
    <property type="entry name" value="Histidine kinase-like ATPase, C-terminal domain"/>
    <property type="match status" value="1"/>
</dbReference>
<dbReference type="Pfam" id="PF02518">
    <property type="entry name" value="HATPase_c"/>
    <property type="match status" value="1"/>
</dbReference>
<gene>
    <name evidence="14" type="ORF">FO440_21440</name>
</gene>
<dbReference type="Gene3D" id="1.10.287.130">
    <property type="match status" value="1"/>
</dbReference>
<evidence type="ECO:0000256" key="1">
    <source>
        <dbReference type="ARBA" id="ARBA00000085"/>
    </source>
</evidence>
<dbReference type="PROSITE" id="PS50109">
    <property type="entry name" value="HIS_KIN"/>
    <property type="match status" value="1"/>
</dbReference>
<proteinExistence type="predicted"/>
<dbReference type="InterPro" id="IPR003594">
    <property type="entry name" value="HATPase_dom"/>
</dbReference>
<dbReference type="FunFam" id="3.30.565.10:FF:000010">
    <property type="entry name" value="Sensor histidine kinase RcsC"/>
    <property type="match status" value="1"/>
</dbReference>
<evidence type="ECO:0000313" key="15">
    <source>
        <dbReference type="Proteomes" id="UP000318733"/>
    </source>
</evidence>
<dbReference type="SMART" id="SM00304">
    <property type="entry name" value="HAMP"/>
    <property type="match status" value="1"/>
</dbReference>
<dbReference type="InterPro" id="IPR011006">
    <property type="entry name" value="CheY-like_superfamily"/>
</dbReference>
<dbReference type="Gene3D" id="6.10.340.10">
    <property type="match status" value="1"/>
</dbReference>
<evidence type="ECO:0000256" key="4">
    <source>
        <dbReference type="ARBA" id="ARBA00022553"/>
    </source>
</evidence>
<dbReference type="Pfam" id="PF00512">
    <property type="entry name" value="HisKA"/>
    <property type="match status" value="1"/>
</dbReference>
<comment type="subcellular location">
    <subcellularLocation>
        <location evidence="2">Membrane</location>
    </subcellularLocation>
</comment>
<dbReference type="Gene3D" id="3.40.50.2300">
    <property type="match status" value="1"/>
</dbReference>
<dbReference type="Proteomes" id="UP000318733">
    <property type="component" value="Unassembled WGS sequence"/>
</dbReference>
<keyword evidence="5" id="KW-0808">Transferase</keyword>
<dbReference type="EMBL" id="VLPK01000005">
    <property type="protein sequence ID" value="TSJ37329.1"/>
    <property type="molecule type" value="Genomic_DNA"/>
</dbReference>
<dbReference type="SUPFAM" id="SSF55874">
    <property type="entry name" value="ATPase domain of HSP90 chaperone/DNA topoisomerase II/histidine kinase"/>
    <property type="match status" value="1"/>
</dbReference>
<evidence type="ECO:0000256" key="5">
    <source>
        <dbReference type="ARBA" id="ARBA00022679"/>
    </source>
</evidence>
<comment type="caution">
    <text evidence="14">The sequence shown here is derived from an EMBL/GenBank/DDBJ whole genome shotgun (WGS) entry which is preliminary data.</text>
</comment>
<dbReference type="CDD" id="cd06225">
    <property type="entry name" value="HAMP"/>
    <property type="match status" value="1"/>
</dbReference>
<dbReference type="InterPro" id="IPR036097">
    <property type="entry name" value="HisK_dim/P_sf"/>
</dbReference>
<evidence type="ECO:0000256" key="8">
    <source>
        <dbReference type="PROSITE-ProRule" id="PRU00169"/>
    </source>
</evidence>
<sequence length="697" mass="78215">MIFSSLRKKLKDTSISRKLYFTIGIMAVLVVVELTTLGVAINTLSAVRSFVEGEALWSKSQKDAVYRIRIYSSSHNEKDFQAFRQFLAVPLGDKKALIELSKGKPDFKIAKEGLLAGRNHPDDLDGMINLIMRFSDYYYLRKAFDIWEHADVEMQQLIPLADKMHDMIRSKNASQSEINQVMDQIEAINGKLSQMVDGFSYTLGEVSRWLERTVLKVLLALSLTIGTISILITISVSRGIEKGIKAIIDGAALIKQGFFSTRVQVYSNDEIGVLASAFNDMTVALENKIQELKSAEESLKKERDRAEASEKVKQLFLANMSHEIRTPMNAILGFARLLEESLTDKELQEYIRVIIKSGDDLLVILNDILDFSRIEAGKVNFEMQSFNLKNTIDSIVTMMEPKAFSKKIKLKSTIDKQIPKIIIGDSVRLSQVILNLVSNAIKFSENGEISIAIATIDEDADKIVVECIVKDTGIGIPLEKQAKIFESFEQATTDTVRKFGGTGLGLSISKQLVELQGGKIFVKSELGSGSEFHFTLPFLKAKNGQLKRALDHENGVEIIHTPGKSGKGIRVLVVEDNGINQMLIVKVLQKREFEIDVADNGMTALDMLKGKEYDIILMDLQMPEMDGYEATRLIRNLENNKKGVPIVAMTAHTIKGERERCIEMGMNDYVPKPFNIEELFDKMFNLVKNRFDETSII</sequence>
<dbReference type="CDD" id="cd00082">
    <property type="entry name" value="HisKA"/>
    <property type="match status" value="1"/>
</dbReference>
<dbReference type="PANTHER" id="PTHR45339">
    <property type="entry name" value="HYBRID SIGNAL TRANSDUCTION HISTIDINE KINASE J"/>
    <property type="match status" value="1"/>
</dbReference>
<feature type="coiled-coil region" evidence="9">
    <location>
        <begin position="282"/>
        <end position="312"/>
    </location>
</feature>
<keyword evidence="10" id="KW-0472">Membrane</keyword>
<keyword evidence="7" id="KW-0902">Two-component regulatory system</keyword>
<evidence type="ECO:0000256" key="6">
    <source>
        <dbReference type="ARBA" id="ARBA00022777"/>
    </source>
</evidence>
<dbReference type="InterPro" id="IPR003661">
    <property type="entry name" value="HisK_dim/P_dom"/>
</dbReference>
<feature type="domain" description="Histidine kinase" evidence="11">
    <location>
        <begin position="319"/>
        <end position="540"/>
    </location>
</feature>
<dbReference type="GO" id="GO:0016020">
    <property type="term" value="C:membrane"/>
    <property type="evidence" value="ECO:0007669"/>
    <property type="project" value="UniProtKB-SubCell"/>
</dbReference>
<keyword evidence="10" id="KW-0812">Transmembrane</keyword>
<dbReference type="SUPFAM" id="SSF47384">
    <property type="entry name" value="Homodimeric domain of signal transducing histidine kinase"/>
    <property type="match status" value="1"/>
</dbReference>
<dbReference type="SMART" id="SM00387">
    <property type="entry name" value="HATPase_c"/>
    <property type="match status" value="1"/>
</dbReference>
<evidence type="ECO:0000256" key="2">
    <source>
        <dbReference type="ARBA" id="ARBA00004370"/>
    </source>
</evidence>
<dbReference type="SUPFAM" id="SSF52172">
    <property type="entry name" value="CheY-like"/>
    <property type="match status" value="1"/>
</dbReference>
<dbReference type="InterPro" id="IPR003660">
    <property type="entry name" value="HAMP_dom"/>
</dbReference>
<protein>
    <recommendedName>
        <fullName evidence="3">histidine kinase</fullName>
        <ecNumber evidence="3">2.7.13.3</ecNumber>
    </recommendedName>
</protein>
<keyword evidence="6" id="KW-0418">Kinase</keyword>
<dbReference type="InterPro" id="IPR004358">
    <property type="entry name" value="Sig_transdc_His_kin-like_C"/>
</dbReference>
<name>A0A556MBM5_9SPHI</name>
<dbReference type="CDD" id="cd17546">
    <property type="entry name" value="REC_hyHK_CKI1_RcsC-like"/>
    <property type="match status" value="1"/>
</dbReference>
<dbReference type="InterPro" id="IPR036890">
    <property type="entry name" value="HATPase_C_sf"/>
</dbReference>
<feature type="domain" description="HAMP" evidence="13">
    <location>
        <begin position="238"/>
        <end position="290"/>
    </location>
</feature>
<keyword evidence="15" id="KW-1185">Reference proteome</keyword>
<dbReference type="InterPro" id="IPR005467">
    <property type="entry name" value="His_kinase_dom"/>
</dbReference>
<dbReference type="EC" id="2.7.13.3" evidence="3"/>
<evidence type="ECO:0000313" key="14">
    <source>
        <dbReference type="EMBL" id="TSJ37329.1"/>
    </source>
</evidence>
<dbReference type="AlphaFoldDB" id="A0A556MBM5"/>
<keyword evidence="9" id="KW-0175">Coiled coil</keyword>
<evidence type="ECO:0000256" key="10">
    <source>
        <dbReference type="SAM" id="Phobius"/>
    </source>
</evidence>
<dbReference type="PANTHER" id="PTHR45339:SF1">
    <property type="entry name" value="HYBRID SIGNAL TRANSDUCTION HISTIDINE KINASE J"/>
    <property type="match status" value="1"/>
</dbReference>
<dbReference type="Pfam" id="PF00672">
    <property type="entry name" value="HAMP"/>
    <property type="match status" value="1"/>
</dbReference>
<evidence type="ECO:0000256" key="7">
    <source>
        <dbReference type="ARBA" id="ARBA00023012"/>
    </source>
</evidence>
<organism evidence="14 15">
    <name type="scientific">Mucilaginibacter corticis</name>
    <dbReference type="NCBI Taxonomy" id="2597670"/>
    <lineage>
        <taxon>Bacteria</taxon>
        <taxon>Pseudomonadati</taxon>
        <taxon>Bacteroidota</taxon>
        <taxon>Sphingobacteriia</taxon>
        <taxon>Sphingobacteriales</taxon>
        <taxon>Sphingobacteriaceae</taxon>
        <taxon>Mucilaginibacter</taxon>
    </lineage>
</organism>
<dbReference type="GO" id="GO:0000155">
    <property type="term" value="F:phosphorelay sensor kinase activity"/>
    <property type="evidence" value="ECO:0007669"/>
    <property type="project" value="InterPro"/>
</dbReference>
<evidence type="ECO:0000259" key="13">
    <source>
        <dbReference type="PROSITE" id="PS50885"/>
    </source>
</evidence>
<dbReference type="SUPFAM" id="SSF158472">
    <property type="entry name" value="HAMP domain-like"/>
    <property type="match status" value="1"/>
</dbReference>
<evidence type="ECO:0000259" key="12">
    <source>
        <dbReference type="PROSITE" id="PS50110"/>
    </source>
</evidence>
<feature type="modified residue" description="4-aspartylphosphate" evidence="8">
    <location>
        <position position="619"/>
    </location>
</feature>
<evidence type="ECO:0000256" key="9">
    <source>
        <dbReference type="SAM" id="Coils"/>
    </source>
</evidence>
<dbReference type="SMART" id="SM00448">
    <property type="entry name" value="REC"/>
    <property type="match status" value="1"/>
</dbReference>
<keyword evidence="4 8" id="KW-0597">Phosphoprotein</keyword>
<evidence type="ECO:0000259" key="11">
    <source>
        <dbReference type="PROSITE" id="PS50109"/>
    </source>
</evidence>
<keyword evidence="10" id="KW-1133">Transmembrane helix</keyword>
<dbReference type="CDD" id="cd16922">
    <property type="entry name" value="HATPase_EvgS-ArcB-TorS-like"/>
    <property type="match status" value="1"/>
</dbReference>
<reference evidence="14 15" key="1">
    <citation type="submission" date="2019-07" db="EMBL/GenBank/DDBJ databases">
        <authorList>
            <person name="Huq M.A."/>
        </authorList>
    </citation>
    <scope>NUCLEOTIDE SEQUENCE [LARGE SCALE GENOMIC DNA]</scope>
    <source>
        <strain evidence="14 15">MAH-19</strain>
    </source>
</reference>
<accession>A0A556MBM5</accession>
<dbReference type="PROSITE" id="PS50885">
    <property type="entry name" value="HAMP"/>
    <property type="match status" value="1"/>
</dbReference>
<dbReference type="PRINTS" id="PR00344">
    <property type="entry name" value="BCTRLSENSOR"/>
</dbReference>
<evidence type="ECO:0000256" key="3">
    <source>
        <dbReference type="ARBA" id="ARBA00012438"/>
    </source>
</evidence>